<evidence type="ECO:0000256" key="1">
    <source>
        <dbReference type="ARBA" id="ARBA00012417"/>
    </source>
</evidence>
<feature type="non-terminal residue" evidence="5">
    <location>
        <position position="181"/>
    </location>
</feature>
<evidence type="ECO:0000256" key="3">
    <source>
        <dbReference type="ARBA" id="ARBA00022695"/>
    </source>
</evidence>
<evidence type="ECO:0000313" key="5">
    <source>
        <dbReference type="EMBL" id="CAG8802510.1"/>
    </source>
</evidence>
<protein>
    <recommendedName>
        <fullName evidence="1">DNA-directed DNA polymerase</fullName>
        <ecNumber evidence="1">2.7.7.7</ecNumber>
    </recommendedName>
</protein>
<organism evidence="5 6">
    <name type="scientific">Gigaspora margarita</name>
    <dbReference type="NCBI Taxonomy" id="4874"/>
    <lineage>
        <taxon>Eukaryota</taxon>
        <taxon>Fungi</taxon>
        <taxon>Fungi incertae sedis</taxon>
        <taxon>Mucoromycota</taxon>
        <taxon>Glomeromycotina</taxon>
        <taxon>Glomeromycetes</taxon>
        <taxon>Diversisporales</taxon>
        <taxon>Gigasporaceae</taxon>
        <taxon>Gigaspora</taxon>
    </lineage>
</organism>
<dbReference type="Proteomes" id="UP000789901">
    <property type="component" value="Unassembled WGS sequence"/>
</dbReference>
<keyword evidence="6" id="KW-1185">Reference proteome</keyword>
<keyword evidence="3" id="KW-0548">Nucleotidyltransferase</keyword>
<keyword evidence="2" id="KW-0808">Transferase</keyword>
<comment type="caution">
    <text evidence="5">The sequence shown here is derived from an EMBL/GenBank/DDBJ whole genome shotgun (WGS) entry which is preliminary data.</text>
</comment>
<dbReference type="SUPFAM" id="SSF56672">
    <property type="entry name" value="DNA/RNA polymerases"/>
    <property type="match status" value="1"/>
</dbReference>
<evidence type="ECO:0000256" key="4">
    <source>
        <dbReference type="ARBA" id="ARBA00022932"/>
    </source>
</evidence>
<sequence length="181" mass="20633">MYTSTIFDQTARTGASPLAYFNSASPLVGILSRNDIVAEFDNGMTTILQQSLSGKQPIHFIPTEVSDDTKYVNGLSTYILHITEADAKRFIKKGLTPEPYLYETPKPGKRFEYVVVKNDSLQKVGEKMEFLEVARRLDKKIDINYYLKSVVGLCVRFINYDDRHQLSSEIVLEALKKLKDR</sequence>
<evidence type="ECO:0000256" key="2">
    <source>
        <dbReference type="ARBA" id="ARBA00022679"/>
    </source>
</evidence>
<keyword evidence="4" id="KW-0239">DNA-directed DNA polymerase</keyword>
<proteinExistence type="predicted"/>
<reference evidence="5 6" key="1">
    <citation type="submission" date="2021-06" db="EMBL/GenBank/DDBJ databases">
        <authorList>
            <person name="Kallberg Y."/>
            <person name="Tangrot J."/>
            <person name="Rosling A."/>
        </authorList>
    </citation>
    <scope>NUCLEOTIDE SEQUENCE [LARGE SCALE GENOMIC DNA]</scope>
    <source>
        <strain evidence="5 6">120-4 pot B 10/14</strain>
    </source>
</reference>
<dbReference type="EMBL" id="CAJVQB010023709">
    <property type="protein sequence ID" value="CAG8802510.1"/>
    <property type="molecule type" value="Genomic_DNA"/>
</dbReference>
<gene>
    <name evidence="5" type="ORF">GMARGA_LOCUS23425</name>
</gene>
<dbReference type="InterPro" id="IPR043502">
    <property type="entry name" value="DNA/RNA_pol_sf"/>
</dbReference>
<dbReference type="InterPro" id="IPR042087">
    <property type="entry name" value="DNA_pol_B_thumb"/>
</dbReference>
<dbReference type="Gene3D" id="1.10.132.60">
    <property type="entry name" value="DNA polymerase family B, C-terminal domain"/>
    <property type="match status" value="1"/>
</dbReference>
<name>A0ABN7VWB3_GIGMA</name>
<dbReference type="EC" id="2.7.7.7" evidence="1"/>
<accession>A0ABN7VWB3</accession>
<evidence type="ECO:0000313" key="6">
    <source>
        <dbReference type="Proteomes" id="UP000789901"/>
    </source>
</evidence>